<dbReference type="SUPFAM" id="SSF53474">
    <property type="entry name" value="alpha/beta-Hydrolases"/>
    <property type="match status" value="1"/>
</dbReference>
<dbReference type="EMBL" id="MTHB01000275">
    <property type="protein sequence ID" value="OXC72565.1"/>
    <property type="molecule type" value="Genomic_DNA"/>
</dbReference>
<dbReference type="eggNOG" id="COG0596">
    <property type="taxonomic scope" value="Bacteria"/>
</dbReference>
<sequence>MDISASFQFVVDALADDWQVIAPDARGFGLSDWPVARGKSGHYWFQDYLADLDALLDHYASGSLRAEPVNLVGHSMGANVVCLYAGVRPERVRRVVDLEGFGMAAARAERSPSRLGQWLDDLRAPPTLNTYATLDDVAQRLIRTNSRLPLAKARFLAQHWAEPDDSGRFHLLADPAHKMRGPLLYRLDEVMAVWSKVQAKVLHVEALASPTLAMIAGDVPIDEFKQRFKAFSDWREEIVDNAGHMLHHDQPERVAALIEAFCA</sequence>
<keyword evidence="3" id="KW-0808">Transferase</keyword>
<dbReference type="GO" id="GO:0016787">
    <property type="term" value="F:hydrolase activity"/>
    <property type="evidence" value="ECO:0007669"/>
    <property type="project" value="UniProtKB-KW"/>
</dbReference>
<dbReference type="Pfam" id="PF00561">
    <property type="entry name" value="Abhydrolase_1"/>
    <property type="match status" value="1"/>
</dbReference>
<evidence type="ECO:0000313" key="3">
    <source>
        <dbReference type="EMBL" id="OXC72565.1"/>
    </source>
</evidence>
<evidence type="ECO:0000259" key="2">
    <source>
        <dbReference type="Pfam" id="PF00561"/>
    </source>
</evidence>
<accession>A0A226WN02</accession>
<dbReference type="Gene3D" id="3.40.50.1820">
    <property type="entry name" value="alpha/beta hydrolase"/>
    <property type="match status" value="1"/>
</dbReference>
<keyword evidence="1 3" id="KW-0378">Hydrolase</keyword>
<feature type="domain" description="AB hydrolase-1" evidence="2">
    <location>
        <begin position="4"/>
        <end position="250"/>
    </location>
</feature>
<dbReference type="InterPro" id="IPR029058">
    <property type="entry name" value="AB_hydrolase_fold"/>
</dbReference>
<protein>
    <submittedName>
        <fullName evidence="3">Hydrolase, alpha/beta fold family functionally coupled to Phosphoribulokinase</fullName>
    </submittedName>
</protein>
<proteinExistence type="predicted"/>
<dbReference type="InterPro" id="IPR000073">
    <property type="entry name" value="AB_hydrolase_1"/>
</dbReference>
<comment type="caution">
    <text evidence="3">The sequence shown here is derived from an EMBL/GenBank/DDBJ whole genome shotgun (WGS) entry which is preliminary data.</text>
</comment>
<dbReference type="GO" id="GO:0016301">
    <property type="term" value="F:kinase activity"/>
    <property type="evidence" value="ECO:0007669"/>
    <property type="project" value="UniProtKB-KW"/>
</dbReference>
<dbReference type="InterPro" id="IPR050266">
    <property type="entry name" value="AB_hydrolase_sf"/>
</dbReference>
<dbReference type="AlphaFoldDB" id="A0A226WN02"/>
<evidence type="ECO:0000256" key="1">
    <source>
        <dbReference type="ARBA" id="ARBA00022801"/>
    </source>
</evidence>
<dbReference type="PRINTS" id="PR00111">
    <property type="entry name" value="ABHYDROLASE"/>
</dbReference>
<evidence type="ECO:0000313" key="4">
    <source>
        <dbReference type="Proteomes" id="UP000214720"/>
    </source>
</evidence>
<dbReference type="GO" id="GO:0016020">
    <property type="term" value="C:membrane"/>
    <property type="evidence" value="ECO:0007669"/>
    <property type="project" value="TreeGrafter"/>
</dbReference>
<organism evidence="3 4">
    <name type="scientific">Caballeronia sordidicola</name>
    <name type="common">Burkholderia sordidicola</name>
    <dbReference type="NCBI Taxonomy" id="196367"/>
    <lineage>
        <taxon>Bacteria</taxon>
        <taxon>Pseudomonadati</taxon>
        <taxon>Pseudomonadota</taxon>
        <taxon>Betaproteobacteria</taxon>
        <taxon>Burkholderiales</taxon>
        <taxon>Burkholderiaceae</taxon>
        <taxon>Caballeronia</taxon>
    </lineage>
</organism>
<dbReference type="PANTHER" id="PTHR43798">
    <property type="entry name" value="MONOACYLGLYCEROL LIPASE"/>
    <property type="match status" value="1"/>
</dbReference>
<reference evidence="4" key="1">
    <citation type="submission" date="2017-01" db="EMBL/GenBank/DDBJ databases">
        <title>Genome Analysis of Deinococcus marmoris KOPRI26562.</title>
        <authorList>
            <person name="Kim J.H."/>
            <person name="Oh H.-M."/>
        </authorList>
    </citation>
    <scope>NUCLEOTIDE SEQUENCE [LARGE SCALE GENOMIC DNA]</scope>
    <source>
        <strain evidence="4">PAMC 26633</strain>
    </source>
</reference>
<name>A0A226WN02_CABSO</name>
<dbReference type="PANTHER" id="PTHR43798:SF31">
    <property type="entry name" value="AB HYDROLASE SUPERFAMILY PROTEIN YCLE"/>
    <property type="match status" value="1"/>
</dbReference>
<gene>
    <name evidence="3" type="ORF">BSU04_41365</name>
</gene>
<keyword evidence="3" id="KW-0418">Kinase</keyword>
<dbReference type="Proteomes" id="UP000214720">
    <property type="component" value="Unassembled WGS sequence"/>
</dbReference>